<keyword evidence="3" id="KW-1185">Reference proteome</keyword>
<reference evidence="2 3" key="1">
    <citation type="submission" date="2021-02" db="EMBL/GenBank/DDBJ databases">
        <title>Niveibacterium changnyeongensis HC41.</title>
        <authorList>
            <person name="Kang M."/>
        </authorList>
    </citation>
    <scope>NUCLEOTIDE SEQUENCE [LARGE SCALE GENOMIC DNA]</scope>
    <source>
        <strain evidence="2 3">HC41</strain>
    </source>
</reference>
<dbReference type="RefSeq" id="WP_206254288.1">
    <property type="nucleotide sequence ID" value="NZ_CP071060.1"/>
</dbReference>
<sequence>MTLDDLTVNFKHLRRETVLEDWVWLIGNRKLPILLAAAGDAFVQDTEDGTIHMLDVAAGKSGLVAQSAKEFQSLLSDREFVGQYLCVQLVGDLRMKGLVLKPRQIYSFIKPPLLGGEYSLDNIEACDIEVHYSLNGQIARQVSALPPGTPISNITIVDKPKKKPRWRFW</sequence>
<dbReference type="InterPro" id="IPR015002">
    <property type="entry name" value="T6SS_Tdi1_C"/>
</dbReference>
<evidence type="ECO:0000259" key="1">
    <source>
        <dbReference type="Pfam" id="PF08906"/>
    </source>
</evidence>
<feature type="domain" description="T6SS immunity protein Tdi1 C-terminal" evidence="1">
    <location>
        <begin position="66"/>
        <end position="138"/>
    </location>
</feature>
<accession>A0ABX7M5D9</accession>
<dbReference type="EMBL" id="CP071060">
    <property type="protein sequence ID" value="QSI76646.1"/>
    <property type="molecule type" value="Genomic_DNA"/>
</dbReference>
<dbReference type="Pfam" id="PF08906">
    <property type="entry name" value="T6SS_Tdi1_C"/>
    <property type="match status" value="1"/>
</dbReference>
<gene>
    <name evidence="2" type="ORF">JY500_19645</name>
</gene>
<evidence type="ECO:0000313" key="3">
    <source>
        <dbReference type="Proteomes" id="UP000663570"/>
    </source>
</evidence>
<name>A0ABX7M5D9_9RHOO</name>
<protein>
    <submittedName>
        <fullName evidence="2">DUF1851 domain-containing protein</fullName>
    </submittedName>
</protein>
<dbReference type="Proteomes" id="UP000663570">
    <property type="component" value="Chromosome"/>
</dbReference>
<proteinExistence type="predicted"/>
<evidence type="ECO:0000313" key="2">
    <source>
        <dbReference type="EMBL" id="QSI76646.1"/>
    </source>
</evidence>
<organism evidence="2 3">
    <name type="scientific">Niveibacterium microcysteis</name>
    <dbReference type="NCBI Taxonomy" id="2811415"/>
    <lineage>
        <taxon>Bacteria</taxon>
        <taxon>Pseudomonadati</taxon>
        <taxon>Pseudomonadota</taxon>
        <taxon>Betaproteobacteria</taxon>
        <taxon>Rhodocyclales</taxon>
        <taxon>Rhodocyclaceae</taxon>
        <taxon>Niveibacterium</taxon>
    </lineage>
</organism>